<dbReference type="RefSeq" id="WP_159172626.1">
    <property type="nucleotide sequence ID" value="NZ_LR732308.1"/>
</dbReference>
<organism evidence="1 2">
    <name type="scientific">Exiguobacterium oxidotolerans</name>
    <dbReference type="NCBI Taxonomy" id="223958"/>
    <lineage>
        <taxon>Bacteria</taxon>
        <taxon>Bacillati</taxon>
        <taxon>Bacillota</taxon>
        <taxon>Bacilli</taxon>
        <taxon>Bacillales</taxon>
        <taxon>Bacillales Family XII. Incertae Sedis</taxon>
        <taxon>Exiguobacterium</taxon>
    </lineage>
</organism>
<name>A0A653IIY6_9BACL</name>
<dbReference type="AlphaFoldDB" id="A0A653IIY6"/>
<gene>
    <name evidence="1" type="ORF">EXIGUO9Y_90007</name>
</gene>
<evidence type="ECO:0000313" key="2">
    <source>
        <dbReference type="Proteomes" id="UP000439752"/>
    </source>
</evidence>
<reference evidence="1 2" key="1">
    <citation type="submission" date="2019-10" db="EMBL/GenBank/DDBJ databases">
        <authorList>
            <person name="Karimi E."/>
        </authorList>
    </citation>
    <scope>NUCLEOTIDE SEQUENCE [LARGE SCALE GENOMIC DNA]</scope>
    <source>
        <strain evidence="1">Exiguobacterium sp. 9Y</strain>
    </source>
</reference>
<dbReference type="SUPFAM" id="SSF56399">
    <property type="entry name" value="ADP-ribosylation"/>
    <property type="match status" value="1"/>
</dbReference>
<dbReference type="Proteomes" id="UP000439752">
    <property type="component" value="Unassembled WGS sequence"/>
</dbReference>
<evidence type="ECO:0000313" key="1">
    <source>
        <dbReference type="EMBL" id="VWX38786.1"/>
    </source>
</evidence>
<dbReference type="EMBL" id="CABWKQ010000059">
    <property type="protein sequence ID" value="VWX38786.1"/>
    <property type="molecule type" value="Genomic_DNA"/>
</dbReference>
<protein>
    <recommendedName>
        <fullName evidence="3">DUF3990 domain-containing protein</fullName>
    </recommendedName>
</protein>
<proteinExistence type="predicted"/>
<keyword evidence="2" id="KW-1185">Reference proteome</keyword>
<accession>A0A653IIY6</accession>
<sequence>MHPEPNQIYIRAHHGTCKYYKKKIDESGFAPSRGTKHWLGDGVYFFREDKEQAKTWAEVKSRSLQKRKQFSNPEDYKVYVSNTSFWVHEDSFLNLDSRGGLTKFTEFANALYLHASKRGVTSKYDISKSGFAQNHQLFRALPPEVKLIQRTFPVESRFDDEHKFPFSLIGFIPIKRGKEDISGEKVVKQGNDYFRKTPALQGQQLVVRDVSLLKQANISWLAC</sequence>
<evidence type="ECO:0008006" key="3">
    <source>
        <dbReference type="Google" id="ProtNLM"/>
    </source>
</evidence>